<dbReference type="GO" id="GO:0030246">
    <property type="term" value="F:carbohydrate binding"/>
    <property type="evidence" value="ECO:0007669"/>
    <property type="project" value="UniProtKB-ARBA"/>
</dbReference>
<feature type="domain" description="Periplasmic binding protein" evidence="4">
    <location>
        <begin position="95"/>
        <end position="326"/>
    </location>
</feature>
<name>A0A6J4VCW9_9BACT</name>
<evidence type="ECO:0000256" key="1">
    <source>
        <dbReference type="ARBA" id="ARBA00004196"/>
    </source>
</evidence>
<dbReference type="PANTHER" id="PTHR46847:SF1">
    <property type="entry name" value="D-ALLOSE-BINDING PERIPLASMIC PROTEIN-RELATED"/>
    <property type="match status" value="1"/>
</dbReference>
<dbReference type="SUPFAM" id="SSF53822">
    <property type="entry name" value="Periplasmic binding protein-like I"/>
    <property type="match status" value="1"/>
</dbReference>
<dbReference type="Pfam" id="PF13407">
    <property type="entry name" value="Peripla_BP_4"/>
    <property type="match status" value="1"/>
</dbReference>
<comment type="similarity">
    <text evidence="2">Belongs to the bacterial solute-binding protein 2 family.</text>
</comment>
<dbReference type="AlphaFoldDB" id="A0A6J4VCW9"/>
<comment type="subcellular location">
    <subcellularLocation>
        <location evidence="1">Cell envelope</location>
    </subcellularLocation>
</comment>
<dbReference type="EMBL" id="CADCWF010000296">
    <property type="protein sequence ID" value="CAA9575395.1"/>
    <property type="molecule type" value="Genomic_DNA"/>
</dbReference>
<organism evidence="5">
    <name type="scientific">uncultured Thermomicrobiales bacterium</name>
    <dbReference type="NCBI Taxonomy" id="1645740"/>
    <lineage>
        <taxon>Bacteria</taxon>
        <taxon>Pseudomonadati</taxon>
        <taxon>Thermomicrobiota</taxon>
        <taxon>Thermomicrobia</taxon>
        <taxon>Thermomicrobiales</taxon>
        <taxon>environmental samples</taxon>
    </lineage>
</organism>
<evidence type="ECO:0000256" key="3">
    <source>
        <dbReference type="ARBA" id="ARBA00022729"/>
    </source>
</evidence>
<evidence type="ECO:0000256" key="2">
    <source>
        <dbReference type="ARBA" id="ARBA00007639"/>
    </source>
</evidence>
<sequence>MGDIAQRGPLAGLELELIGDRLKKGIKRRDAFKGSFAMLGALAVATGVGKGTSAASAVASLGLLPEDLPAKQFTAATSEVGAGSTWVAHGMDVAKFFGDLLGVEVTSFDGEFSTEKQLQDLQTISSQGFDFVAVHPSASDALVDAATQIVSAGTPLIVMDTRLIQDPEEFATFDYLTYLEPDNIYMGETVAKQLFDAIGGEGQVIHTQGALAHTGAQGRAQGFANMLEQYPNIEVVDETPGDWEIDQVASLWQDLLQRYPDVKGGFFHSDDMALAAASVIEAAGKQDAIQLVGVDGLKNASEAIMEGRLLASVINPSGRIHGGAIWAGYLTVSETDMAPGGVPKFIRTDGGPITADNAAGYIWLHDNMQY</sequence>
<keyword evidence="3" id="KW-0732">Signal</keyword>
<dbReference type="GO" id="GO:0030313">
    <property type="term" value="C:cell envelope"/>
    <property type="evidence" value="ECO:0007669"/>
    <property type="project" value="UniProtKB-SubCell"/>
</dbReference>
<evidence type="ECO:0000259" key="4">
    <source>
        <dbReference type="Pfam" id="PF13407"/>
    </source>
</evidence>
<dbReference type="InterPro" id="IPR025997">
    <property type="entry name" value="SBP_2_dom"/>
</dbReference>
<dbReference type="CDD" id="cd01536">
    <property type="entry name" value="PBP1_ABC_sugar_binding-like"/>
    <property type="match status" value="1"/>
</dbReference>
<reference evidence="5" key="1">
    <citation type="submission" date="2020-02" db="EMBL/GenBank/DDBJ databases">
        <authorList>
            <person name="Meier V. D."/>
        </authorList>
    </citation>
    <scope>NUCLEOTIDE SEQUENCE</scope>
    <source>
        <strain evidence="5">AVDCRST_MAG59</strain>
    </source>
</reference>
<evidence type="ECO:0000313" key="5">
    <source>
        <dbReference type="EMBL" id="CAA9575395.1"/>
    </source>
</evidence>
<dbReference type="PANTHER" id="PTHR46847">
    <property type="entry name" value="D-ALLOSE-BINDING PERIPLASMIC PROTEIN-RELATED"/>
    <property type="match status" value="1"/>
</dbReference>
<protein>
    <recommendedName>
        <fullName evidence="4">Periplasmic binding protein domain-containing protein</fullName>
    </recommendedName>
</protein>
<accession>A0A6J4VCW9</accession>
<dbReference type="Gene3D" id="3.40.50.2300">
    <property type="match status" value="2"/>
</dbReference>
<dbReference type="PROSITE" id="PS51318">
    <property type="entry name" value="TAT"/>
    <property type="match status" value="1"/>
</dbReference>
<gene>
    <name evidence="5" type="ORF">AVDCRST_MAG59-4063</name>
</gene>
<dbReference type="InterPro" id="IPR028082">
    <property type="entry name" value="Peripla_BP_I"/>
</dbReference>
<proteinExistence type="inferred from homology"/>
<dbReference type="InterPro" id="IPR006311">
    <property type="entry name" value="TAT_signal"/>
</dbReference>